<proteinExistence type="predicted"/>
<gene>
    <name evidence="1" type="ORF">MMAB1_2068</name>
</gene>
<dbReference type="AlphaFoldDB" id="A0A0X3BMR8"/>
<name>A0A0X3BMR8_9EURY</name>
<dbReference type="EMBL" id="LT158599">
    <property type="protein sequence ID" value="CVK33281.1"/>
    <property type="molecule type" value="Genomic_DNA"/>
</dbReference>
<dbReference type="KEGG" id="mema:MMAB1_2068"/>
<protein>
    <submittedName>
        <fullName evidence="1">Uncharacterized protein</fullName>
    </submittedName>
</protein>
<dbReference type="Proteomes" id="UP000069850">
    <property type="component" value="Chromosome 1"/>
</dbReference>
<reference evidence="1 2" key="1">
    <citation type="submission" date="2016-01" db="EMBL/GenBank/DDBJ databases">
        <authorList>
            <person name="Manzoor S."/>
        </authorList>
    </citation>
    <scope>NUCLEOTIDE SEQUENCE [LARGE SCALE GENOMIC DNA]</scope>
    <source>
        <strain evidence="1">Methanoculleus sp MAB1</strain>
    </source>
</reference>
<evidence type="ECO:0000313" key="1">
    <source>
        <dbReference type="EMBL" id="CVK33281.1"/>
    </source>
</evidence>
<accession>A0A0X3BMR8</accession>
<sequence>MVSAGCMPVAEKQGYANGTEYSQERKDSGAYPNLFYIHLITSKNPFAFSSLQSKFEFSKSGLLL</sequence>
<evidence type="ECO:0000313" key="2">
    <source>
        <dbReference type="Proteomes" id="UP000069850"/>
    </source>
</evidence>
<organism evidence="1 2">
    <name type="scientific">Methanoculleus bourgensis</name>
    <dbReference type="NCBI Taxonomy" id="83986"/>
    <lineage>
        <taxon>Archaea</taxon>
        <taxon>Methanobacteriati</taxon>
        <taxon>Methanobacteriota</taxon>
        <taxon>Stenosarchaea group</taxon>
        <taxon>Methanomicrobia</taxon>
        <taxon>Methanomicrobiales</taxon>
        <taxon>Methanomicrobiaceae</taxon>
        <taxon>Methanoculleus</taxon>
    </lineage>
</organism>